<dbReference type="Proteomes" id="UP000287188">
    <property type="component" value="Unassembled WGS sequence"/>
</dbReference>
<evidence type="ECO:0000313" key="2">
    <source>
        <dbReference type="Proteomes" id="UP000287188"/>
    </source>
</evidence>
<dbReference type="AlphaFoldDB" id="A0A402APC1"/>
<gene>
    <name evidence="1" type="ORF">KDK_46940</name>
</gene>
<protein>
    <submittedName>
        <fullName evidence="1">Uncharacterized protein</fullName>
    </submittedName>
</protein>
<organism evidence="1 2">
    <name type="scientific">Dictyobacter kobayashii</name>
    <dbReference type="NCBI Taxonomy" id="2014872"/>
    <lineage>
        <taxon>Bacteria</taxon>
        <taxon>Bacillati</taxon>
        <taxon>Chloroflexota</taxon>
        <taxon>Ktedonobacteria</taxon>
        <taxon>Ktedonobacterales</taxon>
        <taxon>Dictyobacteraceae</taxon>
        <taxon>Dictyobacter</taxon>
    </lineage>
</organism>
<evidence type="ECO:0000313" key="1">
    <source>
        <dbReference type="EMBL" id="GCE20894.1"/>
    </source>
</evidence>
<dbReference type="EMBL" id="BIFS01000001">
    <property type="protein sequence ID" value="GCE20894.1"/>
    <property type="molecule type" value="Genomic_DNA"/>
</dbReference>
<keyword evidence="2" id="KW-1185">Reference proteome</keyword>
<reference evidence="2" key="1">
    <citation type="submission" date="2018-12" db="EMBL/GenBank/DDBJ databases">
        <title>Tengunoibacter tsumagoiensis gen. nov., sp. nov., Dictyobacter kobayashii sp. nov., D. alpinus sp. nov., and D. joshuensis sp. nov. and description of Dictyobacteraceae fam. nov. within the order Ktedonobacterales isolated from Tengu-no-mugimeshi.</title>
        <authorList>
            <person name="Wang C.M."/>
            <person name="Zheng Y."/>
            <person name="Sakai Y."/>
            <person name="Toyoda A."/>
            <person name="Minakuchi Y."/>
            <person name="Abe K."/>
            <person name="Yokota A."/>
            <person name="Yabe S."/>
        </authorList>
    </citation>
    <scope>NUCLEOTIDE SEQUENCE [LARGE SCALE GENOMIC DNA]</scope>
    <source>
        <strain evidence="2">Uno11</strain>
    </source>
</reference>
<accession>A0A402APC1</accession>
<comment type="caution">
    <text evidence="1">The sequence shown here is derived from an EMBL/GenBank/DDBJ whole genome shotgun (WGS) entry which is preliminary data.</text>
</comment>
<proteinExistence type="predicted"/>
<name>A0A402APC1_9CHLR</name>
<sequence>MSHLTFSTHGYIMIFPEAEFITALREDYLEDFQYVCTALPSKPQSVITIDISGHRDSYLLAFSFAYACMEKWRSSVLYFHESDPVVLTRQMTADIMRERRLQEPTLFL</sequence>